<reference evidence="8 9" key="1">
    <citation type="submission" date="2019-09" db="EMBL/GenBank/DDBJ databases">
        <authorList>
            <person name="Park J.-S."/>
            <person name="Choi H.-J."/>
        </authorList>
    </citation>
    <scope>NUCLEOTIDE SEQUENCE [LARGE SCALE GENOMIC DNA]</scope>
    <source>
        <strain evidence="8 9">176SS1-4</strain>
    </source>
</reference>
<dbReference type="InterPro" id="IPR050465">
    <property type="entry name" value="UPF0194_transport"/>
</dbReference>
<evidence type="ECO:0000256" key="2">
    <source>
        <dbReference type="ARBA" id="ARBA00009477"/>
    </source>
</evidence>
<evidence type="ECO:0000256" key="4">
    <source>
        <dbReference type="SAM" id="Coils"/>
    </source>
</evidence>
<keyword evidence="3 4" id="KW-0175">Coiled coil</keyword>
<evidence type="ECO:0000256" key="5">
    <source>
        <dbReference type="SAM" id="Phobius"/>
    </source>
</evidence>
<comment type="subcellular location">
    <subcellularLocation>
        <location evidence="1">Cell envelope</location>
    </subcellularLocation>
</comment>
<dbReference type="InterPro" id="IPR006143">
    <property type="entry name" value="RND_pump_MFP"/>
</dbReference>
<dbReference type="PANTHER" id="PTHR32347:SF14">
    <property type="entry name" value="EFFLUX SYSTEM COMPONENT YKNX-RELATED"/>
    <property type="match status" value="1"/>
</dbReference>
<evidence type="ECO:0000259" key="6">
    <source>
        <dbReference type="Pfam" id="PF25917"/>
    </source>
</evidence>
<dbReference type="Pfam" id="PF25954">
    <property type="entry name" value="Beta-barrel_RND_2"/>
    <property type="match status" value="1"/>
</dbReference>
<dbReference type="FunFam" id="2.40.30.170:FF:000010">
    <property type="entry name" value="Efflux RND transporter periplasmic adaptor subunit"/>
    <property type="match status" value="1"/>
</dbReference>
<dbReference type="AlphaFoldDB" id="A0A5J5GLS1"/>
<dbReference type="Gene3D" id="2.40.30.170">
    <property type="match status" value="1"/>
</dbReference>
<gene>
    <name evidence="8" type="ORF">F3S47_08285</name>
</gene>
<dbReference type="GO" id="GO:0016020">
    <property type="term" value="C:membrane"/>
    <property type="evidence" value="ECO:0007669"/>
    <property type="project" value="InterPro"/>
</dbReference>
<evidence type="ECO:0000313" key="8">
    <source>
        <dbReference type="EMBL" id="KAA9009241.1"/>
    </source>
</evidence>
<dbReference type="Gene3D" id="2.40.50.100">
    <property type="match status" value="1"/>
</dbReference>
<accession>A0A5J5GLS1</accession>
<keyword evidence="5" id="KW-0812">Transmembrane</keyword>
<sequence length="393" mass="42205">MATKDEVETVLGRAGRGRRRKRGVYVLAALLIVGAVVWAVVSFTNRSGPEWIAEPVARTDIVATVTATGYVQPTNQVEISSELSGVVDEVLVDDADTVEEGEVLMRLDRRRFAAAVKQGQAQIAAAEAAVDEARAILDEAELALSRTTTLLDRGTASIEQHVSASTQRDRAAASLASAEARLSLAEAELDIAETDLERTCICSPIDGVVLERSVEPGQIVAASLQSPVLFTIAEDLSRMELDIDVDESDIGRVEVGQSATFVVDAFDDREFPARISELGYMPRTIDGIVTYRAVLAIDNEDRLLRPGMTATARIVTSEVGDALAVPNAALRFTPPVDVIPEPTEITGRRVWVVDGETIRPVPLRTGLSDGEVTEVLEGDLSEEDSVVVDMGAR</sequence>
<dbReference type="Proteomes" id="UP000326554">
    <property type="component" value="Unassembled WGS sequence"/>
</dbReference>
<dbReference type="Gene3D" id="1.10.287.470">
    <property type="entry name" value="Helix hairpin bin"/>
    <property type="match status" value="1"/>
</dbReference>
<dbReference type="Pfam" id="PF25917">
    <property type="entry name" value="BSH_RND"/>
    <property type="match status" value="1"/>
</dbReference>
<dbReference type="SUPFAM" id="SSF111369">
    <property type="entry name" value="HlyD-like secretion proteins"/>
    <property type="match status" value="1"/>
</dbReference>
<dbReference type="RefSeq" id="WP_150444774.1">
    <property type="nucleotide sequence ID" value="NZ_VYQE01000002.1"/>
</dbReference>
<feature type="coiled-coil region" evidence="4">
    <location>
        <begin position="168"/>
        <end position="195"/>
    </location>
</feature>
<dbReference type="NCBIfam" id="TIGR01730">
    <property type="entry name" value="RND_mfp"/>
    <property type="match status" value="1"/>
</dbReference>
<comment type="similarity">
    <text evidence="2">Belongs to the membrane fusion protein (MFP) (TC 8.A.1) family.</text>
</comment>
<dbReference type="PANTHER" id="PTHR32347">
    <property type="entry name" value="EFFLUX SYSTEM COMPONENT YKNX-RELATED"/>
    <property type="match status" value="1"/>
</dbReference>
<dbReference type="Gene3D" id="2.40.420.20">
    <property type="match status" value="1"/>
</dbReference>
<organism evidence="8 9">
    <name type="scientific">Histidinibacterium aquaticum</name>
    <dbReference type="NCBI Taxonomy" id="2613962"/>
    <lineage>
        <taxon>Bacteria</taxon>
        <taxon>Pseudomonadati</taxon>
        <taxon>Pseudomonadota</taxon>
        <taxon>Alphaproteobacteria</taxon>
        <taxon>Rhodobacterales</taxon>
        <taxon>Paracoccaceae</taxon>
        <taxon>Histidinibacterium</taxon>
    </lineage>
</organism>
<name>A0A5J5GLS1_9RHOB</name>
<evidence type="ECO:0000256" key="3">
    <source>
        <dbReference type="ARBA" id="ARBA00023054"/>
    </source>
</evidence>
<evidence type="ECO:0000259" key="7">
    <source>
        <dbReference type="Pfam" id="PF25954"/>
    </source>
</evidence>
<dbReference type="GO" id="GO:0030313">
    <property type="term" value="C:cell envelope"/>
    <property type="evidence" value="ECO:0007669"/>
    <property type="project" value="UniProtKB-SubCell"/>
</dbReference>
<dbReference type="EMBL" id="VYQE01000002">
    <property type="protein sequence ID" value="KAA9009241.1"/>
    <property type="molecule type" value="Genomic_DNA"/>
</dbReference>
<dbReference type="GO" id="GO:0022857">
    <property type="term" value="F:transmembrane transporter activity"/>
    <property type="evidence" value="ECO:0007669"/>
    <property type="project" value="InterPro"/>
</dbReference>
<keyword evidence="5" id="KW-0472">Membrane</keyword>
<keyword evidence="5" id="KW-1133">Transmembrane helix</keyword>
<feature type="transmembrane region" description="Helical" evidence="5">
    <location>
        <begin position="23"/>
        <end position="41"/>
    </location>
</feature>
<evidence type="ECO:0000256" key="1">
    <source>
        <dbReference type="ARBA" id="ARBA00004196"/>
    </source>
</evidence>
<evidence type="ECO:0000313" key="9">
    <source>
        <dbReference type="Proteomes" id="UP000326554"/>
    </source>
</evidence>
<dbReference type="InterPro" id="IPR058792">
    <property type="entry name" value="Beta-barrel_RND_2"/>
</dbReference>
<protein>
    <submittedName>
        <fullName evidence="8">Efflux RND transporter periplasmic adaptor subunit</fullName>
    </submittedName>
</protein>
<feature type="coiled-coil region" evidence="4">
    <location>
        <begin position="116"/>
        <end position="143"/>
    </location>
</feature>
<feature type="domain" description="CusB-like beta-barrel" evidence="7">
    <location>
        <begin position="241"/>
        <end position="316"/>
    </location>
</feature>
<proteinExistence type="inferred from homology"/>
<dbReference type="InterPro" id="IPR058625">
    <property type="entry name" value="MdtA-like_BSH"/>
</dbReference>
<keyword evidence="9" id="KW-1185">Reference proteome</keyword>
<comment type="caution">
    <text evidence="8">The sequence shown here is derived from an EMBL/GenBank/DDBJ whole genome shotgun (WGS) entry which is preliminary data.</text>
</comment>
<feature type="domain" description="Multidrug resistance protein MdtA-like barrel-sandwich hybrid" evidence="6">
    <location>
        <begin position="75"/>
        <end position="229"/>
    </location>
</feature>